<evidence type="ECO:0000313" key="3">
    <source>
        <dbReference type="Proteomes" id="UP000035955"/>
    </source>
</evidence>
<evidence type="ECO:0000256" key="1">
    <source>
        <dbReference type="SAM" id="MobiDB-lite"/>
    </source>
</evidence>
<keyword evidence="3" id="KW-1185">Reference proteome</keyword>
<dbReference type="Proteomes" id="UP000035955">
    <property type="component" value="Unassembled WGS sequence"/>
</dbReference>
<protein>
    <submittedName>
        <fullName evidence="2">Uncharacterized protein</fullName>
    </submittedName>
</protein>
<organism evidence="2 3">
    <name type="scientific">Methylobacterium variabile</name>
    <dbReference type="NCBI Taxonomy" id="298794"/>
    <lineage>
        <taxon>Bacteria</taxon>
        <taxon>Pseudomonadati</taxon>
        <taxon>Pseudomonadota</taxon>
        <taxon>Alphaproteobacteria</taxon>
        <taxon>Hyphomicrobiales</taxon>
        <taxon>Methylobacteriaceae</taxon>
        <taxon>Methylobacterium</taxon>
    </lineage>
</organism>
<proteinExistence type="predicted"/>
<sequence>MAGRMMDQAAVEKPKRKRKYRPVTNDGQRKLFTTWLPFDMPDKLRELVQERQYLTNDKSITISGLVTEAIDDLLAKYNKA</sequence>
<accession>A0A0J6T4E3</accession>
<dbReference type="AlphaFoldDB" id="A0A0J6T4E3"/>
<comment type="caution">
    <text evidence="2">The sequence shown here is derived from an EMBL/GenBank/DDBJ whole genome shotgun (WGS) entry which is preliminary data.</text>
</comment>
<reference evidence="2 3" key="1">
    <citation type="submission" date="2015-03" db="EMBL/GenBank/DDBJ databases">
        <title>Genome sequencing of Methylobacterium variabile DSM 16961.</title>
        <authorList>
            <person name="Chaudhry V."/>
            <person name="Patil P.B."/>
        </authorList>
    </citation>
    <scope>NUCLEOTIDE SEQUENCE [LARGE SCALE GENOMIC DNA]</scope>
    <source>
        <strain evidence="2 3">DSM 16961</strain>
    </source>
</reference>
<dbReference type="PATRIC" id="fig|298794.3.peg.5757"/>
<gene>
    <name evidence="2" type="ORF">VQ02_07345</name>
</gene>
<name>A0A0J6T4E3_9HYPH</name>
<feature type="region of interest" description="Disordered" evidence="1">
    <location>
        <begin position="1"/>
        <end position="23"/>
    </location>
</feature>
<evidence type="ECO:0000313" key="2">
    <source>
        <dbReference type="EMBL" id="KMO40647.1"/>
    </source>
</evidence>
<dbReference type="EMBL" id="LABY01000044">
    <property type="protein sequence ID" value="KMO40647.1"/>
    <property type="molecule type" value="Genomic_DNA"/>
</dbReference>